<reference evidence="4" key="1">
    <citation type="journal article" date="2014" name="Int. J. Syst. Evol. Microbiol.">
        <title>Complete genome sequence of Corynebacterium casei LMG S-19264T (=DSM 44701T), isolated from a smear-ripened cheese.</title>
        <authorList>
            <consortium name="US DOE Joint Genome Institute (JGI-PGF)"/>
            <person name="Walter F."/>
            <person name="Albersmeier A."/>
            <person name="Kalinowski J."/>
            <person name="Ruckert C."/>
        </authorList>
    </citation>
    <scope>NUCLEOTIDE SEQUENCE</scope>
    <source>
        <strain evidence="4">VKM B-2347</strain>
    </source>
</reference>
<dbReference type="Pfam" id="PF08240">
    <property type="entry name" value="ADH_N"/>
    <property type="match status" value="1"/>
</dbReference>
<evidence type="ECO:0000313" key="4">
    <source>
        <dbReference type="EMBL" id="GLK66600.1"/>
    </source>
</evidence>
<dbReference type="InterPro" id="IPR013149">
    <property type="entry name" value="ADH-like_C"/>
</dbReference>
<dbReference type="EMBL" id="BSFI01000001">
    <property type="protein sequence ID" value="GLK66600.1"/>
    <property type="molecule type" value="Genomic_DNA"/>
</dbReference>
<dbReference type="AlphaFoldDB" id="A0A9W6IWU4"/>
<evidence type="ECO:0000256" key="1">
    <source>
        <dbReference type="ARBA" id="ARBA00022857"/>
    </source>
</evidence>
<dbReference type="SMART" id="SM00829">
    <property type="entry name" value="PKS_ER"/>
    <property type="match status" value="1"/>
</dbReference>
<dbReference type="InterPro" id="IPR020843">
    <property type="entry name" value="ER"/>
</dbReference>
<accession>A0A9W6IWU4</accession>
<keyword evidence="1" id="KW-0521">NADP</keyword>
<dbReference type="NCBIfam" id="TIGR02824">
    <property type="entry name" value="quinone_pig3"/>
    <property type="match status" value="1"/>
</dbReference>
<dbReference type="Proteomes" id="UP001143372">
    <property type="component" value="Unassembled WGS sequence"/>
</dbReference>
<dbReference type="SUPFAM" id="SSF51735">
    <property type="entry name" value="NAD(P)-binding Rossmann-fold domains"/>
    <property type="match status" value="1"/>
</dbReference>
<evidence type="ECO:0000313" key="5">
    <source>
        <dbReference type="Proteomes" id="UP001143372"/>
    </source>
</evidence>
<dbReference type="InterPro" id="IPR014189">
    <property type="entry name" value="Quinone_OxRdtase_PIG3"/>
</dbReference>
<dbReference type="CDD" id="cd05276">
    <property type="entry name" value="p53_inducible_oxidoreductase"/>
    <property type="match status" value="1"/>
</dbReference>
<feature type="domain" description="Enoyl reductase (ER)" evidence="3">
    <location>
        <begin position="17"/>
        <end position="330"/>
    </location>
</feature>
<name>A0A9W6IWU4_9HYPH</name>
<dbReference type="GO" id="GO:0070402">
    <property type="term" value="F:NADPH binding"/>
    <property type="evidence" value="ECO:0007669"/>
    <property type="project" value="TreeGrafter"/>
</dbReference>
<evidence type="ECO:0000259" key="3">
    <source>
        <dbReference type="SMART" id="SM00829"/>
    </source>
</evidence>
<dbReference type="PANTHER" id="PTHR48106">
    <property type="entry name" value="QUINONE OXIDOREDUCTASE PIG3-RELATED"/>
    <property type="match status" value="1"/>
</dbReference>
<gene>
    <name evidence="4" type="ORF">GCM10008179_02380</name>
</gene>
<dbReference type="PANTHER" id="PTHR48106:SF8">
    <property type="entry name" value="OS02G0805600 PROTEIN"/>
    <property type="match status" value="1"/>
</dbReference>
<sequence>MTDLPTEMTYIRATGDGGPEVLVPAKGPLPTPGDGEALIEVVAAGVNRPDVMQRLGMYPPPPGAPETLGMEASGRVAALGAGVEGLKVGDEVCALFGGGGYAEYVTAPAATCLPVPKGVSLIDAAGIPETFFTVWTNVFERAGLKEGQSFLVHGGTSGIGTTAIQLAVARGATVYATAGGPEKVAFCEKLGAARGIDYRTEDFQAVLKEATGAKGVNVILDMIGGDYTAKNIKSLSVEGVLVQIAFMQGPKVQIDLTPIMLKRLTVTGSTLRPRTVAQKGAIADALKREVWPLIEAGKAKPIVHATFPLEKAADAHRLMEQSSHMGKILLTTGKA</sequence>
<protein>
    <submittedName>
        <fullName evidence="4">NAD(P)H quinone oxidoreductase</fullName>
    </submittedName>
</protein>
<dbReference type="GO" id="GO:0016651">
    <property type="term" value="F:oxidoreductase activity, acting on NAD(P)H"/>
    <property type="evidence" value="ECO:0007669"/>
    <property type="project" value="TreeGrafter"/>
</dbReference>
<organism evidence="4 5">
    <name type="scientific">Hansschlegelia plantiphila</name>
    <dbReference type="NCBI Taxonomy" id="374655"/>
    <lineage>
        <taxon>Bacteria</taxon>
        <taxon>Pseudomonadati</taxon>
        <taxon>Pseudomonadota</taxon>
        <taxon>Alphaproteobacteria</taxon>
        <taxon>Hyphomicrobiales</taxon>
        <taxon>Methylopilaceae</taxon>
        <taxon>Hansschlegelia</taxon>
    </lineage>
</organism>
<proteinExistence type="predicted"/>
<evidence type="ECO:0000256" key="2">
    <source>
        <dbReference type="ARBA" id="ARBA00023002"/>
    </source>
</evidence>
<keyword evidence="5" id="KW-1185">Reference proteome</keyword>
<dbReference type="InterPro" id="IPR013154">
    <property type="entry name" value="ADH-like_N"/>
</dbReference>
<dbReference type="SUPFAM" id="SSF50129">
    <property type="entry name" value="GroES-like"/>
    <property type="match status" value="1"/>
</dbReference>
<keyword evidence="2" id="KW-0560">Oxidoreductase</keyword>
<dbReference type="Pfam" id="PF00107">
    <property type="entry name" value="ADH_zinc_N"/>
    <property type="match status" value="1"/>
</dbReference>
<dbReference type="InterPro" id="IPR011032">
    <property type="entry name" value="GroES-like_sf"/>
</dbReference>
<reference evidence="4" key="2">
    <citation type="submission" date="2023-01" db="EMBL/GenBank/DDBJ databases">
        <authorList>
            <person name="Sun Q."/>
            <person name="Evtushenko L."/>
        </authorList>
    </citation>
    <scope>NUCLEOTIDE SEQUENCE</scope>
    <source>
        <strain evidence="4">VKM B-2347</strain>
    </source>
</reference>
<dbReference type="InterPro" id="IPR036291">
    <property type="entry name" value="NAD(P)-bd_dom_sf"/>
</dbReference>
<comment type="caution">
    <text evidence="4">The sequence shown here is derived from an EMBL/GenBank/DDBJ whole genome shotgun (WGS) entry which is preliminary data.</text>
</comment>
<dbReference type="Gene3D" id="3.90.180.10">
    <property type="entry name" value="Medium-chain alcohol dehydrogenases, catalytic domain"/>
    <property type="match status" value="1"/>
</dbReference>
<dbReference type="RefSeq" id="WP_271166862.1">
    <property type="nucleotide sequence ID" value="NZ_BSFI01000001.1"/>
</dbReference>
<dbReference type="Gene3D" id="3.40.50.720">
    <property type="entry name" value="NAD(P)-binding Rossmann-like Domain"/>
    <property type="match status" value="1"/>
</dbReference>